<keyword evidence="5" id="KW-0687">Ribonucleoprotein</keyword>
<comment type="subcellular location">
    <subcellularLocation>
        <location evidence="1">Mitochondrion</location>
    </subcellularLocation>
</comment>
<dbReference type="GO" id="GO:0005762">
    <property type="term" value="C:mitochondrial large ribosomal subunit"/>
    <property type="evidence" value="ECO:0007669"/>
    <property type="project" value="TreeGrafter"/>
</dbReference>
<protein>
    <recommendedName>
        <fullName evidence="6">Large ribosomal subunit protein mL50</fullName>
    </recommendedName>
    <alternativeName>
        <fullName evidence="7">39S ribosomal protein L50, mitochondrial</fullName>
    </alternativeName>
</protein>
<accession>A0A7E4VD12</accession>
<evidence type="ECO:0000256" key="1">
    <source>
        <dbReference type="ARBA" id="ARBA00004173"/>
    </source>
</evidence>
<reference evidence="9" key="2">
    <citation type="submission" date="2020-10" db="UniProtKB">
        <authorList>
            <consortium name="WormBaseParasite"/>
        </authorList>
    </citation>
    <scope>IDENTIFICATION</scope>
</reference>
<evidence type="ECO:0000256" key="2">
    <source>
        <dbReference type="ARBA" id="ARBA00008860"/>
    </source>
</evidence>
<proteinExistence type="inferred from homology"/>
<dbReference type="Proteomes" id="UP000492821">
    <property type="component" value="Unassembled WGS sequence"/>
</dbReference>
<dbReference type="PANTHER" id="PTHR31542:SF1">
    <property type="entry name" value="LARGE RIBOSOMAL SUBUNIT PROTEIN ML50"/>
    <property type="match status" value="1"/>
</dbReference>
<evidence type="ECO:0000256" key="3">
    <source>
        <dbReference type="ARBA" id="ARBA00022980"/>
    </source>
</evidence>
<keyword evidence="3" id="KW-0689">Ribosomal protein</keyword>
<reference evidence="8" key="1">
    <citation type="journal article" date="2013" name="Genetics">
        <title>The draft genome and transcriptome of Panagrellus redivivus are shaped by the harsh demands of a free-living lifestyle.</title>
        <authorList>
            <person name="Srinivasan J."/>
            <person name="Dillman A.R."/>
            <person name="Macchietto M.G."/>
            <person name="Heikkinen L."/>
            <person name="Lakso M."/>
            <person name="Fracchia K.M."/>
            <person name="Antoshechkin I."/>
            <person name="Mortazavi A."/>
            <person name="Wong G."/>
            <person name="Sternberg P.W."/>
        </authorList>
    </citation>
    <scope>NUCLEOTIDE SEQUENCE [LARGE SCALE GENOMIC DNA]</scope>
    <source>
        <strain evidence="8">MT8872</strain>
    </source>
</reference>
<dbReference type="Pfam" id="PF10501">
    <property type="entry name" value="Ribosomal_L50"/>
    <property type="match status" value="1"/>
</dbReference>
<comment type="similarity">
    <text evidence="2">Belongs to the mitochondrion-specific ribosomal protein mL50 family.</text>
</comment>
<evidence type="ECO:0000313" key="9">
    <source>
        <dbReference type="WBParaSite" id="Pan_g1952.t1"/>
    </source>
</evidence>
<dbReference type="AlphaFoldDB" id="A0A7E4VD12"/>
<dbReference type="InterPro" id="IPR036736">
    <property type="entry name" value="ACP-like_sf"/>
</dbReference>
<evidence type="ECO:0000256" key="5">
    <source>
        <dbReference type="ARBA" id="ARBA00023274"/>
    </source>
</evidence>
<evidence type="ECO:0000256" key="4">
    <source>
        <dbReference type="ARBA" id="ARBA00023128"/>
    </source>
</evidence>
<dbReference type="InterPro" id="IPR018305">
    <property type="entry name" value="Ribosomal_m50"/>
</dbReference>
<keyword evidence="4" id="KW-0496">Mitochondrion</keyword>
<dbReference type="Gene3D" id="1.10.1200.10">
    <property type="entry name" value="ACP-like"/>
    <property type="match status" value="1"/>
</dbReference>
<evidence type="ECO:0000313" key="8">
    <source>
        <dbReference type="Proteomes" id="UP000492821"/>
    </source>
</evidence>
<sequence>MLSRTLIILPKRCTPSLSVASQRFASDAPQLTPEQKEKLRSILPSFQTGKDVKAVPPKTKSFDLDPEVNVEAEMDQIRARGFLKYSKPYSPPANVKEIVSSSIQKLFGSSDLESVAFGDDLELKFKILTDLSEQLGLSVPNSDLHKLQNGADVLEFYSTPKENLTSYAKLARDDSKPGNLAVREHPARFHPDDVEAVHGGITAYPGEGGQIISLRNQRLYRSFKPKKEWYDYEDQAFDYTPPDSGMPWDPAVSRKMDRYVDKKFKLNSLK</sequence>
<dbReference type="PANTHER" id="PTHR31542">
    <property type="entry name" value="39A RIBOSOMAL PROTEIN L50, MITOCHONDRIAL"/>
    <property type="match status" value="1"/>
</dbReference>
<evidence type="ECO:0000256" key="6">
    <source>
        <dbReference type="ARBA" id="ARBA00035183"/>
    </source>
</evidence>
<organism evidence="8 9">
    <name type="scientific">Panagrellus redivivus</name>
    <name type="common">Microworm</name>
    <dbReference type="NCBI Taxonomy" id="6233"/>
    <lineage>
        <taxon>Eukaryota</taxon>
        <taxon>Metazoa</taxon>
        <taxon>Ecdysozoa</taxon>
        <taxon>Nematoda</taxon>
        <taxon>Chromadorea</taxon>
        <taxon>Rhabditida</taxon>
        <taxon>Tylenchina</taxon>
        <taxon>Panagrolaimomorpha</taxon>
        <taxon>Panagrolaimoidea</taxon>
        <taxon>Panagrolaimidae</taxon>
        <taxon>Panagrellus</taxon>
    </lineage>
</organism>
<name>A0A7E4VD12_PANRE</name>
<dbReference type="WBParaSite" id="Pan_g1952.t1">
    <property type="protein sequence ID" value="Pan_g1952.t1"/>
    <property type="gene ID" value="Pan_g1952"/>
</dbReference>
<keyword evidence="8" id="KW-1185">Reference proteome</keyword>
<evidence type="ECO:0000256" key="7">
    <source>
        <dbReference type="ARBA" id="ARBA00035398"/>
    </source>
</evidence>